<protein>
    <submittedName>
        <fullName evidence="2">Uncharacterized protein</fullName>
    </submittedName>
</protein>
<proteinExistence type="predicted"/>
<sequence length="72" mass="7990">MPEPDTRRQRQNTLGLWQTLWRGGALTTLAPLLPTLFRAEGSPSHERVTAITYHRPVTGGADDPQPRPAPHP</sequence>
<feature type="region of interest" description="Disordered" evidence="1">
    <location>
        <begin position="53"/>
        <end position="72"/>
    </location>
</feature>
<organism evidence="2 3">
    <name type="scientific">Portunus trituberculatus</name>
    <name type="common">Swimming crab</name>
    <name type="synonym">Neptunus trituberculatus</name>
    <dbReference type="NCBI Taxonomy" id="210409"/>
    <lineage>
        <taxon>Eukaryota</taxon>
        <taxon>Metazoa</taxon>
        <taxon>Ecdysozoa</taxon>
        <taxon>Arthropoda</taxon>
        <taxon>Crustacea</taxon>
        <taxon>Multicrustacea</taxon>
        <taxon>Malacostraca</taxon>
        <taxon>Eumalacostraca</taxon>
        <taxon>Eucarida</taxon>
        <taxon>Decapoda</taxon>
        <taxon>Pleocyemata</taxon>
        <taxon>Brachyura</taxon>
        <taxon>Eubrachyura</taxon>
        <taxon>Portunoidea</taxon>
        <taxon>Portunidae</taxon>
        <taxon>Portuninae</taxon>
        <taxon>Portunus</taxon>
    </lineage>
</organism>
<reference evidence="2 3" key="1">
    <citation type="submission" date="2019-05" db="EMBL/GenBank/DDBJ databases">
        <title>Another draft genome of Portunus trituberculatus and its Hox gene families provides insights of decapod evolution.</title>
        <authorList>
            <person name="Jeong J.-H."/>
            <person name="Song I."/>
            <person name="Kim S."/>
            <person name="Choi T."/>
            <person name="Kim D."/>
            <person name="Ryu S."/>
            <person name="Kim W."/>
        </authorList>
    </citation>
    <scope>NUCLEOTIDE SEQUENCE [LARGE SCALE GENOMIC DNA]</scope>
    <source>
        <tissue evidence="2">Muscle</tissue>
    </source>
</reference>
<dbReference type="Proteomes" id="UP000324222">
    <property type="component" value="Unassembled WGS sequence"/>
</dbReference>
<evidence type="ECO:0000256" key="1">
    <source>
        <dbReference type="SAM" id="MobiDB-lite"/>
    </source>
</evidence>
<name>A0A5B7JBR1_PORTR</name>
<evidence type="ECO:0000313" key="3">
    <source>
        <dbReference type="Proteomes" id="UP000324222"/>
    </source>
</evidence>
<dbReference type="EMBL" id="VSRR010084203">
    <property type="protein sequence ID" value="MPC90388.1"/>
    <property type="molecule type" value="Genomic_DNA"/>
</dbReference>
<evidence type="ECO:0000313" key="2">
    <source>
        <dbReference type="EMBL" id="MPC90388.1"/>
    </source>
</evidence>
<gene>
    <name evidence="2" type="ORF">E2C01_085371</name>
</gene>
<keyword evidence="3" id="KW-1185">Reference proteome</keyword>
<comment type="caution">
    <text evidence="2">The sequence shown here is derived from an EMBL/GenBank/DDBJ whole genome shotgun (WGS) entry which is preliminary data.</text>
</comment>
<accession>A0A5B7JBR1</accession>
<dbReference type="AlphaFoldDB" id="A0A5B7JBR1"/>